<dbReference type="EMBL" id="LNIX01000001">
    <property type="protein sequence ID" value="OXA64720.1"/>
    <property type="molecule type" value="Genomic_DNA"/>
</dbReference>
<feature type="transmembrane region" description="Helical" evidence="1">
    <location>
        <begin position="111"/>
        <end position="132"/>
    </location>
</feature>
<feature type="transmembrane region" description="Helical" evidence="1">
    <location>
        <begin position="224"/>
        <end position="245"/>
    </location>
</feature>
<comment type="caution">
    <text evidence="2">The sequence shown here is derived from an EMBL/GenBank/DDBJ whole genome shotgun (WGS) entry which is preliminary data.</text>
</comment>
<keyword evidence="1" id="KW-0812">Transmembrane</keyword>
<keyword evidence="3" id="KW-1185">Reference proteome</keyword>
<feature type="transmembrane region" description="Helical" evidence="1">
    <location>
        <begin position="197"/>
        <end position="218"/>
    </location>
</feature>
<keyword evidence="1" id="KW-1133">Transmembrane helix</keyword>
<protein>
    <submittedName>
        <fullName evidence="2">Uncharacterized protein</fullName>
    </submittedName>
</protein>
<organism evidence="2 3">
    <name type="scientific">Folsomia candida</name>
    <name type="common">Springtail</name>
    <dbReference type="NCBI Taxonomy" id="158441"/>
    <lineage>
        <taxon>Eukaryota</taxon>
        <taxon>Metazoa</taxon>
        <taxon>Ecdysozoa</taxon>
        <taxon>Arthropoda</taxon>
        <taxon>Hexapoda</taxon>
        <taxon>Collembola</taxon>
        <taxon>Entomobryomorpha</taxon>
        <taxon>Isotomoidea</taxon>
        <taxon>Isotomidae</taxon>
        <taxon>Proisotominae</taxon>
        <taxon>Folsomia</taxon>
    </lineage>
</organism>
<gene>
    <name evidence="2" type="ORF">Fcan01_03814</name>
</gene>
<proteinExistence type="predicted"/>
<dbReference type="Proteomes" id="UP000198287">
    <property type="component" value="Unassembled WGS sequence"/>
</dbReference>
<accession>A0A226F5W5</accession>
<keyword evidence="1" id="KW-0472">Membrane</keyword>
<dbReference type="AlphaFoldDB" id="A0A226F5W5"/>
<name>A0A226F5W5_FOLCA</name>
<evidence type="ECO:0000313" key="3">
    <source>
        <dbReference type="Proteomes" id="UP000198287"/>
    </source>
</evidence>
<sequence length="326" mass="36530">MLFRTTSYRRYHTTSTRVNLVLHPHHPDPDLIFSPDGSQVLSLNFGRRITSPSRVECPSRPRMRHDPSLVDMTGPQLPLEAEEDINVTHAVQRKNPCALCNVGFFHGAMNLAIISAGLHFLLMVYCICIALNSEEYTNGFLHFWEINLYWADDNEDMKHVVSEVHIVAIVGGVIEVIGSLLGVELIFGIVKESANWCYAWCVFSCMVAAFEFFGLAFLSTRLSFIVLIPIPFVILVQAYALWVILTYVKSLADPKLCPVCHHVIGHMADHYSEDDCLSLPMAPSTPMQISSYYTSTVAPSSVPSNDNETESTFTFSGKKRVEIINI</sequence>
<feature type="transmembrane region" description="Helical" evidence="1">
    <location>
        <begin position="166"/>
        <end position="190"/>
    </location>
</feature>
<evidence type="ECO:0000313" key="2">
    <source>
        <dbReference type="EMBL" id="OXA64720.1"/>
    </source>
</evidence>
<evidence type="ECO:0000256" key="1">
    <source>
        <dbReference type="SAM" id="Phobius"/>
    </source>
</evidence>
<reference evidence="2 3" key="1">
    <citation type="submission" date="2015-12" db="EMBL/GenBank/DDBJ databases">
        <title>The genome of Folsomia candida.</title>
        <authorList>
            <person name="Faddeeva A."/>
            <person name="Derks M.F."/>
            <person name="Anvar Y."/>
            <person name="Smit S."/>
            <person name="Van Straalen N."/>
            <person name="Roelofs D."/>
        </authorList>
    </citation>
    <scope>NUCLEOTIDE SEQUENCE [LARGE SCALE GENOMIC DNA]</scope>
    <source>
        <strain evidence="2 3">VU population</strain>
        <tissue evidence="2">Whole body</tissue>
    </source>
</reference>